<dbReference type="AlphaFoldDB" id="A0A9W9YN02"/>
<dbReference type="OrthoDB" id="416437at2759"/>
<feature type="domain" description="Helitron helicase-like" evidence="1">
    <location>
        <begin position="358"/>
        <end position="476"/>
    </location>
</feature>
<sequence length="804" mass="94114">MKTLTSIVSKKSFLVALFWKELKTSLSLRVSKSVMTTPWTCEESLQFWEQRPLAPILLYPNSLDNNRRLQQNTEERQHRENRQFQQFVTENRLVPFNDTPSVVYTKEASNLSFWIRHGSWSYCPKCKKVVDLKLLPSFNNRTPVCEVSRCSCLSGRYATPSLDDMPLILLDLTEDDVRVLRPFDIHCGTYVRKQHGYRQRMGPLCVTWSNRSVREKIDSCPDLQRRRLLSVYTVLMETDMSCYRKFIQMHRSHTRKIYPNEIFSAPQFCGIECALWPTLYYNKSWCESMLDGSESRHSGKVSFYQKILSHVPDYALSFELIQYQYDRRLFKTVTGAINSAKQGNCSPSASLQHKTFTVMFWRWQHRLLIDAVRQFGYPSIFVTISPFEWSFPWPPWIEQLRALTGLGPTRLAAVETVHIAHVLEQVVRGYLCGSNTNRWQQHVFNNCARPVQTNIRTYFYRFEFQQRGIVHLHLLVWLDDIQEIRHELVQGSIPWTNCRDAFQVASKQSSDKGAMVVNHEPSQFIQAEDDETTLLLHHSEDDFRRNLRAYITTLLGSLHCRTDIQCTDGPGMLLKYVSSYVSKWEEHATNESLYVSDITGFEAANSFLRCMKPLEPEMVLQLSNIKIAWSNSRTKRFVAPTPEKTKTNTTYQKYLKRPDEEAETTFLQWLREYNESQRKPKKYTSGTTLVGVQQFSVFNPVFFFQHLLMNHPHTSEEQIHHSEEQQLPASVKYFRKATELLPELWMSQDAINSYFAAESHKSHYINTISYYINSLHDIMRLWSIQVIPHDIVDIQTTSTETLFP</sequence>
<gene>
    <name evidence="2" type="ORF">OS493_019919</name>
</gene>
<organism evidence="2 3">
    <name type="scientific">Desmophyllum pertusum</name>
    <dbReference type="NCBI Taxonomy" id="174260"/>
    <lineage>
        <taxon>Eukaryota</taxon>
        <taxon>Metazoa</taxon>
        <taxon>Cnidaria</taxon>
        <taxon>Anthozoa</taxon>
        <taxon>Hexacorallia</taxon>
        <taxon>Scleractinia</taxon>
        <taxon>Caryophylliina</taxon>
        <taxon>Caryophylliidae</taxon>
        <taxon>Desmophyllum</taxon>
    </lineage>
</organism>
<evidence type="ECO:0000313" key="2">
    <source>
        <dbReference type="EMBL" id="KAJ7359012.1"/>
    </source>
</evidence>
<dbReference type="Proteomes" id="UP001163046">
    <property type="component" value="Unassembled WGS sequence"/>
</dbReference>
<reference evidence="2" key="1">
    <citation type="submission" date="2023-01" db="EMBL/GenBank/DDBJ databases">
        <title>Genome assembly of the deep-sea coral Lophelia pertusa.</title>
        <authorList>
            <person name="Herrera S."/>
            <person name="Cordes E."/>
        </authorList>
    </citation>
    <scope>NUCLEOTIDE SEQUENCE</scope>
    <source>
        <strain evidence="2">USNM1676648</strain>
        <tissue evidence="2">Polyp</tissue>
    </source>
</reference>
<evidence type="ECO:0000313" key="3">
    <source>
        <dbReference type="Proteomes" id="UP001163046"/>
    </source>
</evidence>
<dbReference type="InterPro" id="IPR025476">
    <property type="entry name" value="Helitron_helicase-like"/>
</dbReference>
<name>A0A9W9YN02_9CNID</name>
<evidence type="ECO:0000259" key="1">
    <source>
        <dbReference type="Pfam" id="PF14214"/>
    </source>
</evidence>
<accession>A0A9W9YN02</accession>
<comment type="caution">
    <text evidence="2">The sequence shown here is derived from an EMBL/GenBank/DDBJ whole genome shotgun (WGS) entry which is preliminary data.</text>
</comment>
<proteinExistence type="predicted"/>
<protein>
    <recommendedName>
        <fullName evidence="1">Helitron helicase-like domain-containing protein</fullName>
    </recommendedName>
</protein>
<dbReference type="Pfam" id="PF14214">
    <property type="entry name" value="Helitron_like_N"/>
    <property type="match status" value="1"/>
</dbReference>
<keyword evidence="3" id="KW-1185">Reference proteome</keyword>
<dbReference type="EMBL" id="MU827313">
    <property type="protein sequence ID" value="KAJ7359012.1"/>
    <property type="molecule type" value="Genomic_DNA"/>
</dbReference>